<dbReference type="GO" id="GO:0022900">
    <property type="term" value="P:electron transport chain"/>
    <property type="evidence" value="ECO:0007669"/>
    <property type="project" value="InterPro"/>
</dbReference>
<dbReference type="SUPFAM" id="SSF50978">
    <property type="entry name" value="WD40 repeat-like"/>
    <property type="match status" value="1"/>
</dbReference>
<dbReference type="Gene3D" id="2.130.10.10">
    <property type="entry name" value="YVTN repeat-like/Quinoprotein amine dehydrogenase"/>
    <property type="match status" value="1"/>
</dbReference>
<protein>
    <recommendedName>
        <fullName evidence="3">WD repeat-containing protein 93</fullName>
    </recommendedName>
</protein>
<proteinExistence type="predicted"/>
<dbReference type="Ensembl" id="ENSSMAT00000046478.1">
    <property type="protein sequence ID" value="ENSSMAP00000060606.1"/>
    <property type="gene ID" value="ENSSMAG00000007510.2"/>
</dbReference>
<evidence type="ECO:0000313" key="1">
    <source>
        <dbReference type="Ensembl" id="ENSSMAP00000060606.1"/>
    </source>
</evidence>
<accession>A0A8D3DM47</accession>
<dbReference type="GeneTree" id="ENSGT00390000009995"/>
<name>A0A8D3DM47_SCOMX</name>
<dbReference type="PANTHER" id="PTHR12219">
    <property type="entry name" value="NADH-UBIQUINONE OXIDOREDUCTASE"/>
    <property type="match status" value="1"/>
</dbReference>
<gene>
    <name evidence="1" type="primary">wdr93</name>
</gene>
<reference evidence="1" key="2">
    <citation type="submission" date="2025-08" db="UniProtKB">
        <authorList>
            <consortium name="Ensembl"/>
        </authorList>
    </citation>
    <scope>IDENTIFICATION</scope>
</reference>
<sequence length="578" mass="64486">MEAAFKAEKPRGETLELSSAKKLPQNTNCLACSEDGRYLSLGHSQGLSVWCVSPLISAADWLEDRLEITSIQMTRMAEAAYLLGTIDDMGVARVFAFHCDKIHLLSVVNIMEDINKRSVCLTFELSQGGHYGAATISCNSAIWLEVHHFPSETWLKELQTTVSQAQESNSSGDKDVKWSPLSVPNKIQPPEISAGMSLKGPLKDIFPHYLAVDVDTRRHEWEKHSCNTNAEKPKQTNESTRCCTQHFLLPCPLFPGDSKVKSLPDLPVAVCVWWSGSHYLLQYLLQKAQKNKPADVEPTPDVLWPNAKEILCSAVSRCTRYIALGLNNALVCVWDRQSGSQLSVVSTSAAHSAFFRIQFVDYCHVSADELRLLVVCKSGEIHTVTTGRGTQSCTMLLTERPKDSGDLPTITAPVPFLQSTFLVVQRNGKMFIQDVINKAPLCFLIPPKTHLIATPCNPVYALNTKQQTLFIRGNQDSSYRESSKKVSQSQLLIFHFGATDILKRYIVSPPSPQQESLSFVTLEETCNRYLQQRFVLIVSLRLHHLNMCVQISILNATPNHVLLEYYICLLSCVSCVSI</sequence>
<dbReference type="InterPro" id="IPR015943">
    <property type="entry name" value="WD40/YVTN_repeat-like_dom_sf"/>
</dbReference>
<reference evidence="1" key="1">
    <citation type="submission" date="2023-05" db="EMBL/GenBank/DDBJ databases">
        <title>High-quality long-read genome of Scophthalmus maximus.</title>
        <authorList>
            <person name="Lien S."/>
            <person name="Martinez P."/>
        </authorList>
    </citation>
    <scope>NUCLEOTIDE SEQUENCE [LARGE SCALE GENOMIC DNA]</scope>
</reference>
<dbReference type="InterPro" id="IPR036322">
    <property type="entry name" value="WD40_repeat_dom_sf"/>
</dbReference>
<evidence type="ECO:0000313" key="2">
    <source>
        <dbReference type="Proteomes" id="UP000694558"/>
    </source>
</evidence>
<evidence type="ECO:0008006" key="3">
    <source>
        <dbReference type="Google" id="ProtNLM"/>
    </source>
</evidence>
<dbReference type="Proteomes" id="UP000694558">
    <property type="component" value="Chromosome 5"/>
</dbReference>
<dbReference type="InterPro" id="IPR049547">
    <property type="entry name" value="WDR93_beta-prop"/>
</dbReference>
<dbReference type="AlphaFoldDB" id="A0A8D3DM47"/>
<dbReference type="InterPro" id="IPR006885">
    <property type="entry name" value="NADH_UbQ_FeS_4_mit-like"/>
</dbReference>
<organism evidence="1 2">
    <name type="scientific">Scophthalmus maximus</name>
    <name type="common">Turbot</name>
    <name type="synonym">Psetta maxima</name>
    <dbReference type="NCBI Taxonomy" id="52904"/>
    <lineage>
        <taxon>Eukaryota</taxon>
        <taxon>Metazoa</taxon>
        <taxon>Chordata</taxon>
        <taxon>Craniata</taxon>
        <taxon>Vertebrata</taxon>
        <taxon>Euteleostomi</taxon>
        <taxon>Actinopterygii</taxon>
        <taxon>Neopterygii</taxon>
        <taxon>Teleostei</taxon>
        <taxon>Neoteleostei</taxon>
        <taxon>Acanthomorphata</taxon>
        <taxon>Carangaria</taxon>
        <taxon>Pleuronectiformes</taxon>
        <taxon>Pleuronectoidei</taxon>
        <taxon>Scophthalmidae</taxon>
        <taxon>Scophthalmus</taxon>
    </lineage>
</organism>
<dbReference type="Pfam" id="PF21030">
    <property type="entry name" value="WDR93"/>
    <property type="match status" value="1"/>
</dbReference>
<dbReference type="PANTHER" id="PTHR12219:SF17">
    <property type="entry name" value="WD REPEAT-CONTAINING PROTEIN 93"/>
    <property type="match status" value="1"/>
</dbReference>